<evidence type="ECO:0000313" key="1">
    <source>
        <dbReference type="EMBL" id="MBL4933732.1"/>
    </source>
</evidence>
<dbReference type="InterPro" id="IPR006439">
    <property type="entry name" value="HAD-SF_hydro_IA"/>
</dbReference>
<accession>A0A937K5I0</accession>
<dbReference type="InterPro" id="IPR023198">
    <property type="entry name" value="PGP-like_dom2"/>
</dbReference>
<dbReference type="RefSeq" id="WP_202769167.1">
    <property type="nucleotide sequence ID" value="NZ_JAESWA010000027.1"/>
</dbReference>
<dbReference type="AlphaFoldDB" id="A0A937K5I0"/>
<dbReference type="EMBL" id="JAESWA010000027">
    <property type="protein sequence ID" value="MBL4933732.1"/>
    <property type="molecule type" value="Genomic_DNA"/>
</dbReference>
<comment type="caution">
    <text evidence="1">The sequence shown here is derived from an EMBL/GenBank/DDBJ whole genome shotgun (WGS) entry which is preliminary data.</text>
</comment>
<dbReference type="InterPro" id="IPR036412">
    <property type="entry name" value="HAD-like_sf"/>
</dbReference>
<gene>
    <name evidence="1" type="ORF">JK634_18275</name>
</gene>
<dbReference type="SFLD" id="SFLDG01129">
    <property type="entry name" value="C1.5:_HAD__Beta-PGM__Phosphata"/>
    <property type="match status" value="1"/>
</dbReference>
<dbReference type="PRINTS" id="PR00413">
    <property type="entry name" value="HADHALOGNASE"/>
</dbReference>
<dbReference type="PANTHER" id="PTHR43611:SF3">
    <property type="entry name" value="FLAVIN MONONUCLEOTIDE HYDROLASE 1, CHLOROPLATIC"/>
    <property type="match status" value="1"/>
</dbReference>
<dbReference type="Gene3D" id="1.10.150.240">
    <property type="entry name" value="Putative phosphatase, domain 2"/>
    <property type="match status" value="1"/>
</dbReference>
<dbReference type="PANTHER" id="PTHR43611">
    <property type="entry name" value="ALPHA-D-GLUCOSE 1-PHOSPHATE PHOSPHATASE"/>
    <property type="match status" value="1"/>
</dbReference>
<keyword evidence="2" id="KW-1185">Reference proteome</keyword>
<reference evidence="1" key="1">
    <citation type="submission" date="2021-01" db="EMBL/GenBank/DDBJ databases">
        <title>Genome public.</title>
        <authorList>
            <person name="Liu C."/>
            <person name="Sun Q."/>
        </authorList>
    </citation>
    <scope>NUCLEOTIDE SEQUENCE</scope>
    <source>
        <strain evidence="1">YIM B02565</strain>
    </source>
</reference>
<dbReference type="Pfam" id="PF00702">
    <property type="entry name" value="Hydrolase"/>
    <property type="match status" value="1"/>
</dbReference>
<protein>
    <submittedName>
        <fullName evidence="1">HAD family phosphatase</fullName>
    </submittedName>
</protein>
<dbReference type="Gene3D" id="3.40.50.1000">
    <property type="entry name" value="HAD superfamily/HAD-like"/>
    <property type="match status" value="1"/>
</dbReference>
<dbReference type="CDD" id="cd02603">
    <property type="entry name" value="HAD_sEH-N_like"/>
    <property type="match status" value="1"/>
</dbReference>
<dbReference type="Proteomes" id="UP000623681">
    <property type="component" value="Unassembled WGS sequence"/>
</dbReference>
<dbReference type="SFLD" id="SFLDS00003">
    <property type="entry name" value="Haloacid_Dehalogenase"/>
    <property type="match status" value="1"/>
</dbReference>
<proteinExistence type="predicted"/>
<dbReference type="InterPro" id="IPR023214">
    <property type="entry name" value="HAD_sf"/>
</dbReference>
<name>A0A937K5I0_9CLOT</name>
<sequence>MIKNIIFDLGNVLLDYNPVEYLMNKGIEKNKVKELINQVFLSEEWSMLDRGTITEEEAIDVLCKRSKENEDLIRLAMDNWYEILTPIEDSVEILKSVKDAGYKTYILSNFHLVAHENVTKKHNFFEHFDGGVFSFKEKLLKPEEEIYKLVLDRYNMKAEETIFIDDTAINIEAANKLGINGIVFKGAEDLRDELSKYGVSI</sequence>
<organism evidence="1 2">
    <name type="scientific">Clostridium paridis</name>
    <dbReference type="NCBI Taxonomy" id="2803863"/>
    <lineage>
        <taxon>Bacteria</taxon>
        <taxon>Bacillati</taxon>
        <taxon>Bacillota</taxon>
        <taxon>Clostridia</taxon>
        <taxon>Eubacteriales</taxon>
        <taxon>Clostridiaceae</taxon>
        <taxon>Clostridium</taxon>
    </lineage>
</organism>
<dbReference type="SUPFAM" id="SSF56784">
    <property type="entry name" value="HAD-like"/>
    <property type="match status" value="1"/>
</dbReference>
<evidence type="ECO:0000313" key="2">
    <source>
        <dbReference type="Proteomes" id="UP000623681"/>
    </source>
</evidence>
<dbReference type="NCBIfam" id="TIGR01509">
    <property type="entry name" value="HAD-SF-IA-v3"/>
    <property type="match status" value="1"/>
</dbReference>